<feature type="non-terminal residue" evidence="1">
    <location>
        <position position="1"/>
    </location>
</feature>
<dbReference type="AlphaFoldDB" id="A0A392MXE6"/>
<gene>
    <name evidence="1" type="ORF">A2U01_0012914</name>
</gene>
<reference evidence="1 2" key="1">
    <citation type="journal article" date="2018" name="Front. Plant Sci.">
        <title>Red Clover (Trifolium pratense) and Zigzag Clover (T. medium) - A Picture of Genomic Similarities and Differences.</title>
        <authorList>
            <person name="Dluhosova J."/>
            <person name="Istvanek J."/>
            <person name="Nedelnik J."/>
            <person name="Repkova J."/>
        </authorList>
    </citation>
    <scope>NUCLEOTIDE SEQUENCE [LARGE SCALE GENOMIC DNA]</scope>
    <source>
        <strain evidence="2">cv. 10/8</strain>
        <tissue evidence="1">Leaf</tissue>
    </source>
</reference>
<evidence type="ECO:0000313" key="2">
    <source>
        <dbReference type="Proteomes" id="UP000265520"/>
    </source>
</evidence>
<keyword evidence="2" id="KW-1185">Reference proteome</keyword>
<accession>A0A392MXE6</accession>
<comment type="caution">
    <text evidence="1">The sequence shown here is derived from an EMBL/GenBank/DDBJ whole genome shotgun (WGS) entry which is preliminary data.</text>
</comment>
<dbReference type="EMBL" id="LXQA010021594">
    <property type="protein sequence ID" value="MCH91982.1"/>
    <property type="molecule type" value="Genomic_DNA"/>
</dbReference>
<organism evidence="1 2">
    <name type="scientific">Trifolium medium</name>
    <dbReference type="NCBI Taxonomy" id="97028"/>
    <lineage>
        <taxon>Eukaryota</taxon>
        <taxon>Viridiplantae</taxon>
        <taxon>Streptophyta</taxon>
        <taxon>Embryophyta</taxon>
        <taxon>Tracheophyta</taxon>
        <taxon>Spermatophyta</taxon>
        <taxon>Magnoliopsida</taxon>
        <taxon>eudicotyledons</taxon>
        <taxon>Gunneridae</taxon>
        <taxon>Pentapetalae</taxon>
        <taxon>rosids</taxon>
        <taxon>fabids</taxon>
        <taxon>Fabales</taxon>
        <taxon>Fabaceae</taxon>
        <taxon>Papilionoideae</taxon>
        <taxon>50 kb inversion clade</taxon>
        <taxon>NPAAA clade</taxon>
        <taxon>Hologalegina</taxon>
        <taxon>IRL clade</taxon>
        <taxon>Trifolieae</taxon>
        <taxon>Trifolium</taxon>
    </lineage>
</organism>
<proteinExistence type="predicted"/>
<sequence length="129" mass="14102">SRSAALIPLHPNRLLQDVDTPLGGAIGPQDAASPPVVVGVPPMRHMCFRLLFCFFSSRAYFLFLFRFRFLCTRLTSTASVVDCLEAVCELRLICLGSHSTVAPSTFDSRSCFLDSDGRVTSDSRSVVSV</sequence>
<dbReference type="Proteomes" id="UP000265520">
    <property type="component" value="Unassembled WGS sequence"/>
</dbReference>
<evidence type="ECO:0000313" key="1">
    <source>
        <dbReference type="EMBL" id="MCH91982.1"/>
    </source>
</evidence>
<name>A0A392MXE6_9FABA</name>
<protein>
    <submittedName>
        <fullName evidence="1">Uncharacterized protein</fullName>
    </submittedName>
</protein>